<reference evidence="2" key="1">
    <citation type="submission" date="2016-12" db="EMBL/GenBank/DDBJ databases">
        <title>The genomes of Aspergillus section Nigri reveals drivers in fungal speciation.</title>
        <authorList>
            <consortium name="DOE Joint Genome Institute"/>
            <person name="Vesth T.C."/>
            <person name="Nybo J."/>
            <person name="Theobald S."/>
            <person name="Brandl J."/>
            <person name="Frisvad J.C."/>
            <person name="Nielsen K.F."/>
            <person name="Lyhne E.K."/>
            <person name="Kogle M.E."/>
            <person name="Kuo A."/>
            <person name="Riley R."/>
            <person name="Clum A."/>
            <person name="Nolan M."/>
            <person name="Lipzen A."/>
            <person name="Salamov A."/>
            <person name="Henrissat B."/>
            <person name="Wiebenga A."/>
            <person name="De vries R.P."/>
            <person name="Grigoriev I.V."/>
            <person name="Mortensen U.H."/>
            <person name="Andersen M.R."/>
            <person name="Baker S.E."/>
        </authorList>
    </citation>
    <scope>NUCLEOTIDE SEQUENCE</scope>
    <source>
        <strain evidence="2">IBT 28561</strain>
    </source>
</reference>
<dbReference type="EMBL" id="MSFM01000016">
    <property type="protein sequence ID" value="PKY00113.1"/>
    <property type="molecule type" value="Genomic_DNA"/>
</dbReference>
<gene>
    <name evidence="2" type="ORF">P168DRAFT_330654</name>
</gene>
<dbReference type="RefSeq" id="XP_024688707.1">
    <property type="nucleotide sequence ID" value="XM_024841607.1"/>
</dbReference>
<keyword evidence="1" id="KW-0732">Signal</keyword>
<dbReference type="AlphaFoldDB" id="A0A2I1CR66"/>
<proteinExistence type="predicted"/>
<dbReference type="OrthoDB" id="4472074at2759"/>
<comment type="caution">
    <text evidence="2">The sequence shown here is derived from an EMBL/GenBank/DDBJ whole genome shotgun (WGS) entry which is preliminary data.</text>
</comment>
<keyword evidence="3" id="KW-1185">Reference proteome</keyword>
<evidence type="ECO:0000256" key="1">
    <source>
        <dbReference type="SAM" id="SignalP"/>
    </source>
</evidence>
<sequence>MFPKFLILLFSFLLFGSSLARVVPAQNQHQEESGRGFILPRDDKGPAIEVFRDESVRPSEEVRKTAKAMDTWMWSALAKFDHEVTDEQMVQISEDAYASMVDRWEKEDIKGYGKPKVMTALRKGNEVYIASSAKGKNFIVYQKPDKKENGIHEHVPKSLAAALTACWNNAEGDKEHHTNDANCGEIMTAWAYFVEKSDGDNSEDVSLKGAKTVTWELALHKYKKDGQDVEERVGQIKPPCGNDNDGKWGCHSVVQELGIEAIPQETKGKPYDPPKELYQRELFGACKLKKQSN</sequence>
<dbReference type="Proteomes" id="UP000234254">
    <property type="component" value="Unassembled WGS sequence"/>
</dbReference>
<dbReference type="GeneID" id="36549131"/>
<evidence type="ECO:0000313" key="2">
    <source>
        <dbReference type="EMBL" id="PKY00113.1"/>
    </source>
</evidence>
<evidence type="ECO:0000313" key="3">
    <source>
        <dbReference type="Proteomes" id="UP000234254"/>
    </source>
</evidence>
<name>A0A2I1CR66_ASPC2</name>
<protein>
    <submittedName>
        <fullName evidence="2">Uncharacterized protein</fullName>
    </submittedName>
</protein>
<feature type="chain" id="PRO_5014119628" evidence="1">
    <location>
        <begin position="21"/>
        <end position="293"/>
    </location>
</feature>
<feature type="signal peptide" evidence="1">
    <location>
        <begin position="1"/>
        <end position="20"/>
    </location>
</feature>
<dbReference type="VEuPathDB" id="FungiDB:P168DRAFT_330654"/>
<accession>A0A2I1CR66</accession>
<organism evidence="2 3">
    <name type="scientific">Aspergillus campestris (strain IBT 28561)</name>
    <dbReference type="NCBI Taxonomy" id="1392248"/>
    <lineage>
        <taxon>Eukaryota</taxon>
        <taxon>Fungi</taxon>
        <taxon>Dikarya</taxon>
        <taxon>Ascomycota</taxon>
        <taxon>Pezizomycotina</taxon>
        <taxon>Eurotiomycetes</taxon>
        <taxon>Eurotiomycetidae</taxon>
        <taxon>Eurotiales</taxon>
        <taxon>Aspergillaceae</taxon>
        <taxon>Aspergillus</taxon>
        <taxon>Aspergillus subgen. Circumdati</taxon>
    </lineage>
</organism>